<keyword evidence="3" id="KW-1185">Reference proteome</keyword>
<evidence type="ECO:0000313" key="2">
    <source>
        <dbReference type="EMBL" id="OAN18548.1"/>
    </source>
</evidence>
<evidence type="ECO:0008006" key="4">
    <source>
        <dbReference type="Google" id="ProtNLM"/>
    </source>
</evidence>
<organism evidence="2 3">
    <name type="scientific">Photobacterium jeanii</name>
    <dbReference type="NCBI Taxonomy" id="858640"/>
    <lineage>
        <taxon>Bacteria</taxon>
        <taxon>Pseudomonadati</taxon>
        <taxon>Pseudomonadota</taxon>
        <taxon>Gammaproteobacteria</taxon>
        <taxon>Vibrionales</taxon>
        <taxon>Vibrionaceae</taxon>
        <taxon>Photobacterium</taxon>
    </lineage>
</organism>
<name>A0A178KME1_9GAMM</name>
<dbReference type="Proteomes" id="UP000078503">
    <property type="component" value="Unassembled WGS sequence"/>
</dbReference>
<feature type="region of interest" description="Disordered" evidence="1">
    <location>
        <begin position="19"/>
        <end position="44"/>
    </location>
</feature>
<comment type="caution">
    <text evidence="2">The sequence shown here is derived from an EMBL/GenBank/DDBJ whole genome shotgun (WGS) entry which is preliminary data.</text>
</comment>
<feature type="compositionally biased region" description="Polar residues" evidence="1">
    <location>
        <begin position="30"/>
        <end position="44"/>
    </location>
</feature>
<evidence type="ECO:0000313" key="3">
    <source>
        <dbReference type="Proteomes" id="UP000078503"/>
    </source>
</evidence>
<dbReference type="STRING" id="858640.A3K86_06575"/>
<gene>
    <name evidence="2" type="ORF">A3K86_06575</name>
</gene>
<dbReference type="PROSITE" id="PS51257">
    <property type="entry name" value="PROKAR_LIPOPROTEIN"/>
    <property type="match status" value="1"/>
</dbReference>
<dbReference type="AlphaFoldDB" id="A0A178KME1"/>
<sequence length="77" mass="7914">MKKAVAVLSVLFGLVGCGGESGGDSGSSSTATKPTQNTSLPSRSGIQLTQAQLNQLKGIQYQSAKGSAFEAHQVFKK</sequence>
<dbReference type="OrthoDB" id="9982776at2"/>
<dbReference type="EMBL" id="LVHF01000012">
    <property type="protein sequence ID" value="OAN18548.1"/>
    <property type="molecule type" value="Genomic_DNA"/>
</dbReference>
<accession>A0A178KME1</accession>
<proteinExistence type="predicted"/>
<evidence type="ECO:0000256" key="1">
    <source>
        <dbReference type="SAM" id="MobiDB-lite"/>
    </source>
</evidence>
<dbReference type="RefSeq" id="WP_068329434.1">
    <property type="nucleotide sequence ID" value="NZ_LVHF01000012.1"/>
</dbReference>
<reference evidence="2 3" key="1">
    <citation type="submission" date="2016-03" db="EMBL/GenBank/DDBJ databases">
        <title>Photobacterium proteolyticum sp. nov. a protease producing bacterium isolated from ocean sediments of Laizhou Bay.</title>
        <authorList>
            <person name="Li Y."/>
        </authorList>
    </citation>
    <scope>NUCLEOTIDE SEQUENCE [LARGE SCALE GENOMIC DNA]</scope>
    <source>
        <strain evidence="2 3">R-40508</strain>
    </source>
</reference>
<protein>
    <recommendedName>
        <fullName evidence="4">Lipoprotein</fullName>
    </recommendedName>
</protein>